<dbReference type="InterPro" id="IPR001810">
    <property type="entry name" value="F-box_dom"/>
</dbReference>
<dbReference type="HOGENOM" id="CLU_030831_0_3_1"/>
<dbReference type="OMA" id="GNDIRPF"/>
<sequence length="337" mass="39759">MPSQILLVDFPAVVKSKVFENLDFLLILKLRKVCYNLRHFIDENPPKSLCWNVRVSTFSEIISIKFESPKNMIISFKPIENGCVMSWSNDDMLKSEEFHDESYIDVYLRELGLIMKHKRRPVLDYFSIELFHGEDGEQVLKELTRIGCVSTDEVIFDRCSLGQIAKFLPFFQSNNMNKIRIEGPFKQERENQGNDIRPFKLQQIKHLEQWKNSKRVKIEADDFYVQIQDFLHFEEVDIDCKMMSVQDLVLLKESFLTSSTLTSFEILVYDDFKEREQLHLNFGHPSLPVNQTNLEENWFFRIPDNRKVLSVTLTIGDQFIFRRIEIQDVPEGAVIRD</sequence>
<dbReference type="PANTHER" id="PTHR23014:SF1">
    <property type="entry name" value="DUF38 DOMAIN-CONTAINING PROTEIN-RELATED"/>
    <property type="match status" value="1"/>
</dbReference>
<reference evidence="2" key="1">
    <citation type="submission" date="2007-07" db="EMBL/GenBank/DDBJ databases">
        <title>PCAP assembly of the Caenorhabditis remanei genome.</title>
        <authorList>
            <consortium name="The Caenorhabditis remanei Sequencing Consortium"/>
            <person name="Wilson R.K."/>
        </authorList>
    </citation>
    <scope>NUCLEOTIDE SEQUENCE [LARGE SCALE GENOMIC DNA]</scope>
    <source>
        <strain evidence="2">PB4641</strain>
    </source>
</reference>
<dbReference type="PROSITE" id="PS50181">
    <property type="entry name" value="FBOX"/>
    <property type="match status" value="1"/>
</dbReference>
<keyword evidence="3" id="KW-1185">Reference proteome</keyword>
<dbReference type="AlphaFoldDB" id="E3MGX4"/>
<dbReference type="InParanoid" id="E3MGX4"/>
<protein>
    <recommendedName>
        <fullName evidence="1">F-box domain-containing protein</fullName>
    </recommendedName>
</protein>
<dbReference type="Proteomes" id="UP000008281">
    <property type="component" value="Unassembled WGS sequence"/>
</dbReference>
<evidence type="ECO:0000313" key="2">
    <source>
        <dbReference type="EMBL" id="EFP01648.1"/>
    </source>
</evidence>
<accession>E3MGX4</accession>
<organism evidence="3">
    <name type="scientific">Caenorhabditis remanei</name>
    <name type="common">Caenorhabditis vulgaris</name>
    <dbReference type="NCBI Taxonomy" id="31234"/>
    <lineage>
        <taxon>Eukaryota</taxon>
        <taxon>Metazoa</taxon>
        <taxon>Ecdysozoa</taxon>
        <taxon>Nematoda</taxon>
        <taxon>Chromadorea</taxon>
        <taxon>Rhabditida</taxon>
        <taxon>Rhabditina</taxon>
        <taxon>Rhabditomorpha</taxon>
        <taxon>Rhabditoidea</taxon>
        <taxon>Rhabditidae</taxon>
        <taxon>Peloderinae</taxon>
        <taxon>Caenorhabditis</taxon>
    </lineage>
</organism>
<evidence type="ECO:0000313" key="3">
    <source>
        <dbReference type="Proteomes" id="UP000008281"/>
    </source>
</evidence>
<dbReference type="EMBL" id="DS268444">
    <property type="protein sequence ID" value="EFP01648.1"/>
    <property type="molecule type" value="Genomic_DNA"/>
</dbReference>
<dbReference type="SMART" id="SM00256">
    <property type="entry name" value="FBOX"/>
    <property type="match status" value="1"/>
</dbReference>
<gene>
    <name evidence="2" type="ORF">CRE_23477</name>
</gene>
<name>E3MGX4_CAERE</name>
<evidence type="ECO:0000259" key="1">
    <source>
        <dbReference type="PROSITE" id="PS50181"/>
    </source>
</evidence>
<dbReference type="InterPro" id="IPR002900">
    <property type="entry name" value="DUF38/FTH_CAE_spp"/>
</dbReference>
<dbReference type="FunCoup" id="E3MGX4">
    <property type="interactions" value="1561"/>
</dbReference>
<feature type="domain" description="F-box" evidence="1">
    <location>
        <begin position="4"/>
        <end position="54"/>
    </location>
</feature>
<proteinExistence type="predicted"/>
<dbReference type="PANTHER" id="PTHR23014">
    <property type="entry name" value="F-BOX A PROTEIN"/>
    <property type="match status" value="1"/>
</dbReference>
<dbReference type="Pfam" id="PF01827">
    <property type="entry name" value="FTH"/>
    <property type="match status" value="1"/>
</dbReference>
<dbReference type="OrthoDB" id="5910808at2759"/>